<dbReference type="RefSeq" id="WP_173583127.1">
    <property type="nucleotide sequence ID" value="NZ_WOTB01000009.1"/>
</dbReference>
<feature type="domain" description="DprA winged helix" evidence="3">
    <location>
        <begin position="318"/>
        <end position="370"/>
    </location>
</feature>
<dbReference type="InterPro" id="IPR036388">
    <property type="entry name" value="WH-like_DNA-bd_sf"/>
</dbReference>
<organism evidence="4 5">
    <name type="scientific">Acetobacter musti</name>
    <dbReference type="NCBI Taxonomy" id="864732"/>
    <lineage>
        <taxon>Bacteria</taxon>
        <taxon>Pseudomonadati</taxon>
        <taxon>Pseudomonadota</taxon>
        <taxon>Alphaproteobacteria</taxon>
        <taxon>Acetobacterales</taxon>
        <taxon>Acetobacteraceae</taxon>
        <taxon>Acetobacter</taxon>
    </lineage>
</organism>
<dbReference type="Gene3D" id="3.40.50.450">
    <property type="match status" value="1"/>
</dbReference>
<dbReference type="SUPFAM" id="SSF102405">
    <property type="entry name" value="MCP/YpsA-like"/>
    <property type="match status" value="1"/>
</dbReference>
<gene>
    <name evidence="4" type="primary">dprA</name>
    <name evidence="4" type="ORF">GOB93_08815</name>
</gene>
<reference evidence="4 5" key="1">
    <citation type="journal article" date="2020" name="Int. J. Syst. Evol. Microbiol.">
        <title>Novel acetic acid bacteria from cider fermentations: Acetobacter conturbans sp. nov. and Acetobacter fallax sp. nov.</title>
        <authorList>
            <person name="Sombolestani A.S."/>
            <person name="Cleenwerck I."/>
            <person name="Cnockaert M."/>
            <person name="Borremans W."/>
            <person name="Wieme A.D."/>
            <person name="De Vuyst L."/>
            <person name="Vandamme P."/>
        </authorList>
    </citation>
    <scope>NUCLEOTIDE SEQUENCE [LARGE SCALE GENOMIC DNA]</scope>
    <source>
        <strain evidence="4 5">LMG 30640</strain>
    </source>
</reference>
<dbReference type="NCBIfam" id="TIGR00732">
    <property type="entry name" value="dprA"/>
    <property type="match status" value="1"/>
</dbReference>
<dbReference type="EMBL" id="WOTB01000009">
    <property type="protein sequence ID" value="NHN84743.1"/>
    <property type="molecule type" value="Genomic_DNA"/>
</dbReference>
<feature type="domain" description="Smf/DprA SLOG" evidence="2">
    <location>
        <begin position="74"/>
        <end position="286"/>
    </location>
</feature>
<evidence type="ECO:0000313" key="5">
    <source>
        <dbReference type="Proteomes" id="UP000635278"/>
    </source>
</evidence>
<dbReference type="Proteomes" id="UP000635278">
    <property type="component" value="Unassembled WGS sequence"/>
</dbReference>
<evidence type="ECO:0000313" key="4">
    <source>
        <dbReference type="EMBL" id="NHN84743.1"/>
    </source>
</evidence>
<accession>A0ABX0JMW1</accession>
<dbReference type="InterPro" id="IPR041614">
    <property type="entry name" value="DprA_WH"/>
</dbReference>
<dbReference type="Pfam" id="PF17782">
    <property type="entry name" value="WHD_DprA"/>
    <property type="match status" value="1"/>
</dbReference>
<dbReference type="InterPro" id="IPR036390">
    <property type="entry name" value="WH_DNA-bd_sf"/>
</dbReference>
<evidence type="ECO:0000256" key="1">
    <source>
        <dbReference type="ARBA" id="ARBA00006525"/>
    </source>
</evidence>
<dbReference type="InterPro" id="IPR003488">
    <property type="entry name" value="DprA"/>
</dbReference>
<dbReference type="Pfam" id="PF02481">
    <property type="entry name" value="DNA_processg_A"/>
    <property type="match status" value="1"/>
</dbReference>
<evidence type="ECO:0000259" key="2">
    <source>
        <dbReference type="Pfam" id="PF02481"/>
    </source>
</evidence>
<dbReference type="SUPFAM" id="SSF46785">
    <property type="entry name" value="Winged helix' DNA-binding domain"/>
    <property type="match status" value="1"/>
</dbReference>
<proteinExistence type="inferred from homology"/>
<comment type="caution">
    <text evidence="4">The sequence shown here is derived from an EMBL/GenBank/DDBJ whole genome shotgun (WGS) entry which is preliminary data.</text>
</comment>
<name>A0ABX0JMW1_9PROT</name>
<protein>
    <submittedName>
        <fullName evidence="4">DNA-protecting protein DprA</fullName>
    </submittedName>
</protein>
<dbReference type="Gene3D" id="1.10.10.10">
    <property type="entry name" value="Winged helix-like DNA-binding domain superfamily/Winged helix DNA-binding domain"/>
    <property type="match status" value="1"/>
</dbReference>
<dbReference type="PANTHER" id="PTHR43022">
    <property type="entry name" value="PROTEIN SMF"/>
    <property type="match status" value="1"/>
</dbReference>
<dbReference type="InterPro" id="IPR057666">
    <property type="entry name" value="DrpA_SLOG"/>
</dbReference>
<sequence>MNPDLPALLRLARTGNVGPVSWRRLIAEYGSAEQALRALPERARRAGRRGPLTIPDERAVAEEIDGVLKMGGRLITLHDPEYPPLLAELPDSPPVLTVLGNPALLRAQSVGIVGARNASAVGMRFTESLATELSQNGLTVVSGLARGIDGAAHRGALHGVFPDWGGTVAAIAGGIDVVYPQEHKDLQARIAREGAVVTEAPLGTMPQARHFPRRNRLIAGLSLGTVVVEAALQSGSLITADLADKYSRAVFAVPGSPLDPRCRGSNNLLRSKNAHLVENIADILPFLRHDTPFGGGLFSGFSERQALWGEGGGSVSSGLDTVRERVLSLLSYTPVAVDELVRHCQFSVSAVLSVLTELELAGRVESLPGGAVVLLVPAETE</sequence>
<dbReference type="Pfam" id="PF21102">
    <property type="entry name" value="DprA_N"/>
    <property type="match status" value="1"/>
</dbReference>
<comment type="similarity">
    <text evidence="1">Belongs to the DprA/Smf family.</text>
</comment>
<keyword evidence="5" id="KW-1185">Reference proteome</keyword>
<dbReference type="PANTHER" id="PTHR43022:SF1">
    <property type="entry name" value="PROTEIN SMF"/>
    <property type="match status" value="1"/>
</dbReference>
<evidence type="ECO:0000259" key="3">
    <source>
        <dbReference type="Pfam" id="PF17782"/>
    </source>
</evidence>